<evidence type="ECO:0000313" key="1">
    <source>
        <dbReference type="EMBL" id="CEG16596.1"/>
    </source>
</evidence>
<gene>
    <name evidence="1" type="ORF">XAC3562_450014</name>
</gene>
<sequence>MRDRRTSDNPTGRPTVLRPLHPLRTRKCAQKSACVKPQVEIVEGSKAYTGQGVSSTSGRFARLRLRGLGAN</sequence>
<name>A0A0U5FFQ1_XANCI</name>
<accession>A0A0U5FFQ1</accession>
<dbReference type="AlphaFoldDB" id="A0A0U5FFQ1"/>
<proteinExistence type="predicted"/>
<organism evidence="1 2">
    <name type="scientific">Xanthomonas citri pv. citri</name>
    <dbReference type="NCBI Taxonomy" id="611301"/>
    <lineage>
        <taxon>Bacteria</taxon>
        <taxon>Pseudomonadati</taxon>
        <taxon>Pseudomonadota</taxon>
        <taxon>Gammaproteobacteria</taxon>
        <taxon>Lysobacterales</taxon>
        <taxon>Lysobacteraceae</taxon>
        <taxon>Xanthomonas</taxon>
    </lineage>
</organism>
<protein>
    <submittedName>
        <fullName evidence="1">Uncharacterized protein</fullName>
    </submittedName>
</protein>
<comment type="caution">
    <text evidence="1">The sequence shown here is derived from an EMBL/GenBank/DDBJ whole genome shotgun (WGS) entry which is preliminary data.</text>
</comment>
<dbReference type="Proteomes" id="UP000052230">
    <property type="component" value="Unassembled WGS sequence"/>
</dbReference>
<reference evidence="1 2" key="1">
    <citation type="submission" date="2014-09" db="EMBL/GenBank/DDBJ databases">
        <authorList>
            <person name="Regsiter A."/>
        </authorList>
    </citation>
    <scope>NUCLEOTIDE SEQUENCE [LARGE SCALE GENOMIC DNA]</scope>
</reference>
<dbReference type="EMBL" id="CCXZ01000139">
    <property type="protein sequence ID" value="CEG16596.1"/>
    <property type="molecule type" value="Genomic_DNA"/>
</dbReference>
<keyword evidence="2" id="KW-1185">Reference proteome</keyword>
<evidence type="ECO:0000313" key="2">
    <source>
        <dbReference type="Proteomes" id="UP000052230"/>
    </source>
</evidence>